<dbReference type="EMBL" id="BSNF01000007">
    <property type="protein sequence ID" value="GLQ06812.1"/>
    <property type="molecule type" value="Genomic_DNA"/>
</dbReference>
<evidence type="ECO:0000256" key="3">
    <source>
        <dbReference type="ARBA" id="ARBA00022475"/>
    </source>
</evidence>
<dbReference type="InterPro" id="IPR055348">
    <property type="entry name" value="DctQ"/>
</dbReference>
<keyword evidence="12" id="KW-1185">Reference proteome</keyword>
<protein>
    <recommendedName>
        <fullName evidence="9">TRAP transporter small permease protein</fullName>
    </recommendedName>
</protein>
<feature type="transmembrane region" description="Helical" evidence="9">
    <location>
        <begin position="46"/>
        <end position="67"/>
    </location>
</feature>
<dbReference type="Proteomes" id="UP001161409">
    <property type="component" value="Unassembled WGS sequence"/>
</dbReference>
<sequence>MIAFATAVTSVNSMLFTAVKWAVYAVAGLMIYEVIARYTLTAPTSWAPELATLIFGPYFLLGGPYLLHIGGHVAVDILSARATGKLKNILIIVGMLLAFLFGAILLWFSFPQAVQSFEYGETTFSAWNPVIWPNKAALPLAAFLLCLQALSEIILHLRGKGGN</sequence>
<dbReference type="InterPro" id="IPR007387">
    <property type="entry name" value="TRAP_DctQ"/>
</dbReference>
<evidence type="ECO:0000256" key="4">
    <source>
        <dbReference type="ARBA" id="ARBA00022519"/>
    </source>
</evidence>
<evidence type="ECO:0000256" key="2">
    <source>
        <dbReference type="ARBA" id="ARBA00022448"/>
    </source>
</evidence>
<gene>
    <name evidence="11" type="ORF">GCM10007924_20330</name>
</gene>
<comment type="subunit">
    <text evidence="9">The complex comprises the extracytoplasmic solute receptor protein and the two transmembrane proteins.</text>
</comment>
<dbReference type="PANTHER" id="PTHR35011:SF4">
    <property type="entry name" value="SLL1102 PROTEIN"/>
    <property type="match status" value="1"/>
</dbReference>
<feature type="transmembrane region" description="Helical" evidence="9">
    <location>
        <begin position="136"/>
        <end position="157"/>
    </location>
</feature>
<keyword evidence="2 9" id="KW-0813">Transport</keyword>
<keyword evidence="5 9" id="KW-0812">Transmembrane</keyword>
<accession>A0ABQ5U3P7</accession>
<keyword evidence="6 9" id="KW-1133">Transmembrane helix</keyword>
<comment type="caution">
    <text evidence="11">The sequence shown here is derived from an EMBL/GenBank/DDBJ whole genome shotgun (WGS) entry which is preliminary data.</text>
</comment>
<comment type="function">
    <text evidence="9">Part of the tripartite ATP-independent periplasmic (TRAP) transport system.</text>
</comment>
<feature type="transmembrane region" description="Helical" evidence="9">
    <location>
        <begin position="21"/>
        <end position="40"/>
    </location>
</feature>
<dbReference type="PANTHER" id="PTHR35011">
    <property type="entry name" value="2,3-DIKETO-L-GULONATE TRAP TRANSPORTER SMALL PERMEASE PROTEIN YIAM"/>
    <property type="match status" value="1"/>
</dbReference>
<evidence type="ECO:0000256" key="8">
    <source>
        <dbReference type="ARBA" id="ARBA00038436"/>
    </source>
</evidence>
<evidence type="ECO:0000313" key="11">
    <source>
        <dbReference type="EMBL" id="GLQ06812.1"/>
    </source>
</evidence>
<name>A0ABQ5U3P7_9PROT</name>
<evidence type="ECO:0000259" key="10">
    <source>
        <dbReference type="Pfam" id="PF04290"/>
    </source>
</evidence>
<evidence type="ECO:0000256" key="6">
    <source>
        <dbReference type="ARBA" id="ARBA00022989"/>
    </source>
</evidence>
<keyword evidence="7 9" id="KW-0472">Membrane</keyword>
<proteinExistence type="inferred from homology"/>
<evidence type="ECO:0000256" key="1">
    <source>
        <dbReference type="ARBA" id="ARBA00004429"/>
    </source>
</evidence>
<evidence type="ECO:0000256" key="5">
    <source>
        <dbReference type="ARBA" id="ARBA00022692"/>
    </source>
</evidence>
<evidence type="ECO:0000256" key="9">
    <source>
        <dbReference type="RuleBase" id="RU369079"/>
    </source>
</evidence>
<evidence type="ECO:0000256" key="7">
    <source>
        <dbReference type="ARBA" id="ARBA00023136"/>
    </source>
</evidence>
<dbReference type="Pfam" id="PF04290">
    <property type="entry name" value="DctQ"/>
    <property type="match status" value="1"/>
</dbReference>
<dbReference type="RefSeq" id="WP_169562104.1">
    <property type="nucleotide sequence ID" value="NZ_BSNF01000007.1"/>
</dbReference>
<comment type="subcellular location">
    <subcellularLocation>
        <location evidence="1 9">Cell inner membrane</location>
        <topology evidence="1 9">Multi-pass membrane protein</topology>
    </subcellularLocation>
</comment>
<reference evidence="11" key="2">
    <citation type="submission" date="2023-01" db="EMBL/GenBank/DDBJ databases">
        <title>Draft genome sequence of Sneathiella chinensis strain NBRC 103408.</title>
        <authorList>
            <person name="Sun Q."/>
            <person name="Mori K."/>
        </authorList>
    </citation>
    <scope>NUCLEOTIDE SEQUENCE</scope>
    <source>
        <strain evidence="11">NBRC 103408</strain>
    </source>
</reference>
<comment type="similarity">
    <text evidence="8 9">Belongs to the TRAP transporter small permease family.</text>
</comment>
<feature type="transmembrane region" description="Helical" evidence="9">
    <location>
        <begin position="88"/>
        <end position="110"/>
    </location>
</feature>
<keyword evidence="4 9" id="KW-0997">Cell inner membrane</keyword>
<feature type="domain" description="Tripartite ATP-independent periplasmic transporters DctQ component" evidence="10">
    <location>
        <begin position="27"/>
        <end position="158"/>
    </location>
</feature>
<reference evidence="11" key="1">
    <citation type="journal article" date="2014" name="Int. J. Syst. Evol. Microbiol.">
        <title>Complete genome of a new Firmicutes species belonging to the dominant human colonic microbiota ('Ruminococcus bicirculans') reveals two chromosomes and a selective capacity to utilize plant glucans.</title>
        <authorList>
            <consortium name="NISC Comparative Sequencing Program"/>
            <person name="Wegmann U."/>
            <person name="Louis P."/>
            <person name="Goesmann A."/>
            <person name="Henrissat B."/>
            <person name="Duncan S.H."/>
            <person name="Flint H.J."/>
        </authorList>
    </citation>
    <scope>NUCLEOTIDE SEQUENCE</scope>
    <source>
        <strain evidence="11">NBRC 103408</strain>
    </source>
</reference>
<organism evidence="11 12">
    <name type="scientific">Sneathiella chinensis</name>
    <dbReference type="NCBI Taxonomy" id="349750"/>
    <lineage>
        <taxon>Bacteria</taxon>
        <taxon>Pseudomonadati</taxon>
        <taxon>Pseudomonadota</taxon>
        <taxon>Alphaproteobacteria</taxon>
        <taxon>Sneathiellales</taxon>
        <taxon>Sneathiellaceae</taxon>
        <taxon>Sneathiella</taxon>
    </lineage>
</organism>
<evidence type="ECO:0000313" key="12">
    <source>
        <dbReference type="Proteomes" id="UP001161409"/>
    </source>
</evidence>
<keyword evidence="3" id="KW-1003">Cell membrane</keyword>